<keyword evidence="5" id="KW-1133">Transmembrane helix</keyword>
<evidence type="ECO:0000256" key="1">
    <source>
        <dbReference type="ARBA" id="ARBA00004448"/>
    </source>
</evidence>
<gene>
    <name evidence="11" type="ORF">ACHHYP_03205</name>
</gene>
<dbReference type="Pfam" id="PF00153">
    <property type="entry name" value="Mito_carr"/>
    <property type="match status" value="3"/>
</dbReference>
<reference evidence="11 12" key="1">
    <citation type="journal article" date="2014" name="Genome Biol. Evol.">
        <title>The secreted proteins of Achlya hypogyna and Thraustotheca clavata identify the ancestral oomycete secretome and reveal gene acquisitions by horizontal gene transfer.</title>
        <authorList>
            <person name="Misner I."/>
            <person name="Blouin N."/>
            <person name="Leonard G."/>
            <person name="Richards T.A."/>
            <person name="Lane C.E."/>
        </authorList>
    </citation>
    <scope>NUCLEOTIDE SEQUENCE [LARGE SCALE GENOMIC DNA]</scope>
    <source>
        <strain evidence="11 12">ATCC 48635</strain>
    </source>
</reference>
<evidence type="ECO:0000313" key="11">
    <source>
        <dbReference type="EMBL" id="OQR92783.1"/>
    </source>
</evidence>
<feature type="repeat" description="Solcar" evidence="7">
    <location>
        <begin position="440"/>
        <end position="529"/>
    </location>
</feature>
<comment type="subcellular location">
    <subcellularLocation>
        <location evidence="1">Mitochondrion inner membrane</location>
        <topology evidence="1">Multi-pass membrane protein</topology>
    </subcellularLocation>
</comment>
<evidence type="ECO:0000256" key="2">
    <source>
        <dbReference type="ARBA" id="ARBA00022448"/>
    </source>
</evidence>
<feature type="domain" description="EF-hand" evidence="10">
    <location>
        <begin position="40"/>
        <end position="75"/>
    </location>
</feature>
<evidence type="ECO:0000313" key="12">
    <source>
        <dbReference type="Proteomes" id="UP000243579"/>
    </source>
</evidence>
<dbReference type="STRING" id="1202772.A0A1V9Z442"/>
<dbReference type="GO" id="GO:0005509">
    <property type="term" value="F:calcium ion binding"/>
    <property type="evidence" value="ECO:0007669"/>
    <property type="project" value="InterPro"/>
</dbReference>
<keyword evidence="3 7" id="KW-0812">Transmembrane</keyword>
<evidence type="ECO:0000256" key="6">
    <source>
        <dbReference type="ARBA" id="ARBA00023136"/>
    </source>
</evidence>
<dbReference type="SUPFAM" id="SSF47473">
    <property type="entry name" value="EF-hand"/>
    <property type="match status" value="1"/>
</dbReference>
<keyword evidence="6 7" id="KW-0472">Membrane</keyword>
<dbReference type="EMBL" id="JNBR01000442">
    <property type="protein sequence ID" value="OQR92783.1"/>
    <property type="molecule type" value="Genomic_DNA"/>
</dbReference>
<evidence type="ECO:0000256" key="9">
    <source>
        <dbReference type="SAM" id="MobiDB-lite"/>
    </source>
</evidence>
<dbReference type="GO" id="GO:0055085">
    <property type="term" value="P:transmembrane transport"/>
    <property type="evidence" value="ECO:0007669"/>
    <property type="project" value="InterPro"/>
</dbReference>
<dbReference type="InterPro" id="IPR011992">
    <property type="entry name" value="EF-hand-dom_pair"/>
</dbReference>
<dbReference type="InterPro" id="IPR018108">
    <property type="entry name" value="MCP_transmembrane"/>
</dbReference>
<evidence type="ECO:0000259" key="10">
    <source>
        <dbReference type="PROSITE" id="PS50222"/>
    </source>
</evidence>
<dbReference type="PANTHER" id="PTHR24089">
    <property type="entry name" value="SOLUTE CARRIER FAMILY 25"/>
    <property type="match status" value="1"/>
</dbReference>
<proteinExistence type="inferred from homology"/>
<organism evidence="11 12">
    <name type="scientific">Achlya hypogyna</name>
    <name type="common">Oomycete</name>
    <name type="synonym">Protoachlya hypogyna</name>
    <dbReference type="NCBI Taxonomy" id="1202772"/>
    <lineage>
        <taxon>Eukaryota</taxon>
        <taxon>Sar</taxon>
        <taxon>Stramenopiles</taxon>
        <taxon>Oomycota</taxon>
        <taxon>Saprolegniomycetes</taxon>
        <taxon>Saprolegniales</taxon>
        <taxon>Achlyaceae</taxon>
        <taxon>Achlya</taxon>
    </lineage>
</organism>
<dbReference type="Gene3D" id="1.10.238.10">
    <property type="entry name" value="EF-hand"/>
    <property type="match status" value="1"/>
</dbReference>
<protein>
    <submittedName>
        <fullName evidence="11">Mitochondrial Carrier (MC) Family</fullName>
    </submittedName>
</protein>
<feature type="repeat" description="Solcar" evidence="7">
    <location>
        <begin position="334"/>
        <end position="416"/>
    </location>
</feature>
<feature type="repeat" description="Solcar" evidence="7">
    <location>
        <begin position="206"/>
        <end position="293"/>
    </location>
</feature>
<name>A0A1V9Z442_ACHHY</name>
<dbReference type="GO" id="GO:0005743">
    <property type="term" value="C:mitochondrial inner membrane"/>
    <property type="evidence" value="ECO:0007669"/>
    <property type="project" value="UniProtKB-SubCell"/>
</dbReference>
<evidence type="ECO:0000256" key="5">
    <source>
        <dbReference type="ARBA" id="ARBA00022989"/>
    </source>
</evidence>
<sequence length="535" mass="60085">MNGAALTGKPRETSEEEEFNFTWTMENLKLYNPDFELTPEVLAILKQFFMRLDVENSGKISGAALLEKIRQADPSQIFITAEQLDRLTRENQTRQEKGNQHDGTWITFDEFCALVMRWKEISPLGVQMVYASWVKEVCAIEFGLVNETDGMFIIEIPRAPAHDGKATVRVTVPRTTTYLPPAPHLNHLPPSPSTPKSATAPTDHVTTVSKSFAVGGVAGMISKSVLAPVDRVKVLFQVTESLHFSLRNAYKLGVEIATRDGVLALFRGNSLNLLRVFPYAGIQHSSFDFVRRKFHGYNHERHEALGSSAPYTKKLSDSQLILSGSIAGAFWKHQMLLSRAVVGGVSVVFTYPMDVLRTRYMVQQGKIQYNSVLDAVACMYRTDGLRSFSRGLFVNLLGIVPYTGIGFTLNEKFKQYLADIQYEQRSPDMHREQYTLTPFSKFLCSYFAGSLAQTVTYPLDTIRKRIQSDGYITGTNAGERKYTNLRTTCRLIFEHEGLRGFYKGATVTWLRGPLSTGISLTAYDMLKDIVGVEKV</sequence>
<dbReference type="AlphaFoldDB" id="A0A1V9Z442"/>
<evidence type="ECO:0000256" key="7">
    <source>
        <dbReference type="PROSITE-ProRule" id="PRU00282"/>
    </source>
</evidence>
<dbReference type="PROSITE" id="PS50920">
    <property type="entry name" value="SOLCAR"/>
    <property type="match status" value="3"/>
</dbReference>
<dbReference type="PROSITE" id="PS50222">
    <property type="entry name" value="EF_HAND_2"/>
    <property type="match status" value="1"/>
</dbReference>
<dbReference type="Gene3D" id="1.50.40.10">
    <property type="entry name" value="Mitochondrial carrier domain"/>
    <property type="match status" value="1"/>
</dbReference>
<dbReference type="InterPro" id="IPR023395">
    <property type="entry name" value="MCP_dom_sf"/>
</dbReference>
<dbReference type="PRINTS" id="PR00926">
    <property type="entry name" value="MITOCARRIER"/>
</dbReference>
<comment type="similarity">
    <text evidence="8">Belongs to the mitochondrial carrier (TC 2.A.29) family.</text>
</comment>
<keyword evidence="2 8" id="KW-0813">Transport</keyword>
<accession>A0A1V9Z442</accession>
<keyword evidence="4" id="KW-0677">Repeat</keyword>
<dbReference type="Proteomes" id="UP000243579">
    <property type="component" value="Unassembled WGS sequence"/>
</dbReference>
<comment type="caution">
    <text evidence="11">The sequence shown here is derived from an EMBL/GenBank/DDBJ whole genome shotgun (WGS) entry which is preliminary data.</text>
</comment>
<evidence type="ECO:0000256" key="3">
    <source>
        <dbReference type="ARBA" id="ARBA00022692"/>
    </source>
</evidence>
<keyword evidence="12" id="KW-1185">Reference proteome</keyword>
<dbReference type="InterPro" id="IPR002048">
    <property type="entry name" value="EF_hand_dom"/>
</dbReference>
<dbReference type="SUPFAM" id="SSF103506">
    <property type="entry name" value="Mitochondrial carrier"/>
    <property type="match status" value="1"/>
</dbReference>
<dbReference type="InterPro" id="IPR002067">
    <property type="entry name" value="MCP"/>
</dbReference>
<feature type="region of interest" description="Disordered" evidence="9">
    <location>
        <begin position="181"/>
        <end position="202"/>
    </location>
</feature>
<dbReference type="OrthoDB" id="270584at2759"/>
<evidence type="ECO:0000256" key="4">
    <source>
        <dbReference type="ARBA" id="ARBA00022737"/>
    </source>
</evidence>
<evidence type="ECO:0000256" key="8">
    <source>
        <dbReference type="RuleBase" id="RU000488"/>
    </source>
</evidence>